<dbReference type="AlphaFoldDB" id="A0A061A5Q5"/>
<dbReference type="EMBL" id="LK022849">
    <property type="protein sequence ID" value="CDR18183.1"/>
    <property type="molecule type" value="Genomic_DNA"/>
</dbReference>
<evidence type="ECO:0000256" key="1">
    <source>
        <dbReference type="SAM" id="MobiDB-lite"/>
    </source>
</evidence>
<protein>
    <submittedName>
        <fullName evidence="2">Uncharacterized protein</fullName>
    </submittedName>
</protein>
<reference evidence="2" key="1">
    <citation type="submission" date="2014-05" db="EMBL/GenBank/DDBJ databases">
        <authorList>
            <person name="Horn Fabian"/>
        </authorList>
    </citation>
    <scope>NUCLEOTIDE SEQUENCE</scope>
</reference>
<accession>A0A061A5Q5</accession>
<dbReference type="RefSeq" id="WP_044582681.1">
    <property type="nucleotide sequence ID" value="NZ_BAABDR010000100.1"/>
</dbReference>
<dbReference type="EMBL" id="JAGGLR010000032">
    <property type="protein sequence ID" value="MBP2067627.1"/>
    <property type="molecule type" value="Genomic_DNA"/>
</dbReference>
<evidence type="ECO:0000313" key="2">
    <source>
        <dbReference type="EMBL" id="CDR18183.1"/>
    </source>
</evidence>
<feature type="region of interest" description="Disordered" evidence="1">
    <location>
        <begin position="37"/>
        <end position="81"/>
    </location>
</feature>
<sequence length="121" mass="12442">MELPNRITVEPDTIVMRVPARLISAIEAADYSCVTPPCRPGGNTGQAGGHPAPPPPPRQAGGACSTCPRPPAAPGAGASTYESCWIPTSDADLTLDQALRELARPGSEPCASCDARHLPTS</sequence>
<dbReference type="HOGENOM" id="CLU_2036743_0_0_11"/>
<organism evidence="2">
    <name type="scientific">Streptomyces iranensis</name>
    <dbReference type="NCBI Taxonomy" id="576784"/>
    <lineage>
        <taxon>Bacteria</taxon>
        <taxon>Bacillati</taxon>
        <taxon>Actinomycetota</taxon>
        <taxon>Actinomycetes</taxon>
        <taxon>Kitasatosporales</taxon>
        <taxon>Streptomycetaceae</taxon>
        <taxon>Streptomyces</taxon>
        <taxon>Streptomyces violaceusniger group</taxon>
    </lineage>
</organism>
<evidence type="ECO:0000313" key="3">
    <source>
        <dbReference type="EMBL" id="MBP2067627.1"/>
    </source>
</evidence>
<evidence type="ECO:0000313" key="4">
    <source>
        <dbReference type="Proteomes" id="UP000756710"/>
    </source>
</evidence>
<name>A0A061A5Q5_9ACTN</name>
<gene>
    <name evidence="3" type="ORF">J2Z30_008694</name>
    <name evidence="2" type="ORF">SIRAN78</name>
</gene>
<proteinExistence type="predicted"/>
<dbReference type="Proteomes" id="UP000756710">
    <property type="component" value="Unassembled WGS sequence"/>
</dbReference>
<keyword evidence="4" id="KW-1185">Reference proteome</keyword>
<reference evidence="3 4" key="2">
    <citation type="submission" date="2021-03" db="EMBL/GenBank/DDBJ databases">
        <title>Genomic Encyclopedia of Type Strains, Phase IV (KMG-IV): sequencing the most valuable type-strain genomes for metagenomic binning, comparative biology and taxonomic classification.</title>
        <authorList>
            <person name="Goeker M."/>
        </authorList>
    </citation>
    <scope>NUCLEOTIDE SEQUENCE [LARGE SCALE GENOMIC DNA]</scope>
    <source>
        <strain evidence="3 4">DSM 41954</strain>
    </source>
</reference>